<accession>K1JR61</accession>
<name>K1JR61_9BURK</name>
<dbReference type="eggNOG" id="COG3636">
    <property type="taxonomic scope" value="Bacteria"/>
</dbReference>
<dbReference type="Proteomes" id="UP000005835">
    <property type="component" value="Unassembled WGS sequence"/>
</dbReference>
<dbReference type="OrthoDB" id="9798416at2"/>
<organism evidence="1 2">
    <name type="scientific">Sutterella wadsworthensis 2_1_59BFAA</name>
    <dbReference type="NCBI Taxonomy" id="742823"/>
    <lineage>
        <taxon>Bacteria</taxon>
        <taxon>Pseudomonadati</taxon>
        <taxon>Pseudomonadota</taxon>
        <taxon>Betaproteobacteria</taxon>
        <taxon>Burkholderiales</taxon>
        <taxon>Sutterellaceae</taxon>
        <taxon>Sutterella</taxon>
    </lineage>
</organism>
<dbReference type="RefSeq" id="WP_005437038.1">
    <property type="nucleotide sequence ID" value="NZ_JH815521.1"/>
</dbReference>
<dbReference type="PANTHER" id="PTHR40275:SF1">
    <property type="entry name" value="SSL7038 PROTEIN"/>
    <property type="match status" value="1"/>
</dbReference>
<dbReference type="HOGENOM" id="CLU_137365_1_0_4"/>
<evidence type="ECO:0000313" key="1">
    <source>
        <dbReference type="EMBL" id="EKB30182.1"/>
    </source>
</evidence>
<reference evidence="1 2" key="1">
    <citation type="submission" date="2012-05" db="EMBL/GenBank/DDBJ databases">
        <title>The Genome Sequence of Sutterella wadsworthensis 2_1_59BFAA.</title>
        <authorList>
            <consortium name="The Broad Institute Genome Sequencing Platform"/>
            <person name="Earl A."/>
            <person name="Ward D."/>
            <person name="Feldgarden M."/>
            <person name="Gevers D."/>
            <person name="Daigneault M."/>
            <person name="Strauss J."/>
            <person name="Allen-Vercoe E."/>
            <person name="Walker B."/>
            <person name="Young S.K."/>
            <person name="Zeng Q."/>
            <person name="Gargeya S."/>
            <person name="Fitzgerald M."/>
            <person name="Haas B."/>
            <person name="Abouelleil A."/>
            <person name="Alvarado L."/>
            <person name="Arachchi H.M."/>
            <person name="Berlin A.M."/>
            <person name="Chapman S.B."/>
            <person name="Goldberg J."/>
            <person name="Griggs A."/>
            <person name="Gujja S."/>
            <person name="Hansen M."/>
            <person name="Howarth C."/>
            <person name="Imamovic A."/>
            <person name="Larimer J."/>
            <person name="McCowen C."/>
            <person name="Montmayeur A."/>
            <person name="Murphy C."/>
            <person name="Neiman D."/>
            <person name="Pearson M."/>
            <person name="Priest M."/>
            <person name="Roberts A."/>
            <person name="Saif S."/>
            <person name="Shea T."/>
            <person name="Sisk P."/>
            <person name="Sykes S."/>
            <person name="Wortman J."/>
            <person name="Nusbaum C."/>
            <person name="Birren B."/>
        </authorList>
    </citation>
    <scope>NUCLEOTIDE SEQUENCE [LARGE SCALE GENOMIC DNA]</scope>
    <source>
        <strain evidence="1 2">2_1_59BFAA</strain>
    </source>
</reference>
<dbReference type="AlphaFoldDB" id="K1JR61"/>
<dbReference type="PANTHER" id="PTHR40275">
    <property type="entry name" value="SSL7038 PROTEIN"/>
    <property type="match status" value="1"/>
</dbReference>
<keyword evidence="2" id="KW-1185">Reference proteome</keyword>
<evidence type="ECO:0008006" key="3">
    <source>
        <dbReference type="Google" id="ProtNLM"/>
    </source>
</evidence>
<gene>
    <name evidence="1" type="ORF">HMPREF9465_02189</name>
</gene>
<evidence type="ECO:0000313" key="2">
    <source>
        <dbReference type="Proteomes" id="UP000005835"/>
    </source>
</evidence>
<dbReference type="InterPro" id="IPR014057">
    <property type="entry name" value="HI1420"/>
</dbReference>
<protein>
    <recommendedName>
        <fullName evidence="3">Addiction module antidote protein</fullName>
    </recommendedName>
</protein>
<dbReference type="PATRIC" id="fig|742823.3.peg.2199"/>
<dbReference type="Pfam" id="PF21716">
    <property type="entry name" value="dnstrm_HI1420"/>
    <property type="match status" value="1"/>
</dbReference>
<comment type="caution">
    <text evidence="1">The sequence shown here is derived from an EMBL/GenBank/DDBJ whole genome shotgun (WGS) entry which is preliminary data.</text>
</comment>
<proteinExistence type="predicted"/>
<sequence>MIRMNSHKTVLMPKSLEDNQVQMDNICKAFNNGSASDAAASIGQLFRCRGMSQVSMASGIGRAVLYRSFGKSGNPTLQVLLDSLRAVGLTLVVAEAKDR</sequence>
<dbReference type="EMBL" id="ADMG01000051">
    <property type="protein sequence ID" value="EKB30182.1"/>
    <property type="molecule type" value="Genomic_DNA"/>
</dbReference>